<dbReference type="PROSITE" id="PS50055">
    <property type="entry name" value="TYR_PHOSPHATASE_PTP"/>
    <property type="match status" value="1"/>
</dbReference>
<dbReference type="AlphaFoldDB" id="A0ABD6F0H9"/>
<dbReference type="InterPro" id="IPR052782">
    <property type="entry name" value="Oocyte-zygote_transition_reg"/>
</dbReference>
<dbReference type="InterPro" id="IPR029021">
    <property type="entry name" value="Prot-tyrosine_phosphatase-like"/>
</dbReference>
<dbReference type="PROSITE" id="PS00383">
    <property type="entry name" value="TYR_PHOSPHATASE_1"/>
    <property type="match status" value="1"/>
</dbReference>
<organism evidence="3 4">
    <name type="scientific">Gnathostoma spinigerum</name>
    <dbReference type="NCBI Taxonomy" id="75299"/>
    <lineage>
        <taxon>Eukaryota</taxon>
        <taxon>Metazoa</taxon>
        <taxon>Ecdysozoa</taxon>
        <taxon>Nematoda</taxon>
        <taxon>Chromadorea</taxon>
        <taxon>Rhabditida</taxon>
        <taxon>Spirurina</taxon>
        <taxon>Gnathostomatomorpha</taxon>
        <taxon>Gnathostomatoidea</taxon>
        <taxon>Gnathostomatidae</taxon>
        <taxon>Gnathostoma</taxon>
    </lineage>
</organism>
<evidence type="ECO:0000259" key="1">
    <source>
        <dbReference type="PROSITE" id="PS50055"/>
    </source>
</evidence>
<dbReference type="PANTHER" id="PTHR46163">
    <property type="entry name" value="TYROSINE-PROTEIN PHOSPHATASE-RELATED"/>
    <property type="match status" value="1"/>
</dbReference>
<accession>A0ABD6F0H9</accession>
<dbReference type="Gene3D" id="3.90.190.10">
    <property type="entry name" value="Protein tyrosine phosphatase superfamily"/>
    <property type="match status" value="1"/>
</dbReference>
<dbReference type="InterPro" id="IPR000242">
    <property type="entry name" value="PTP_cat"/>
</dbReference>
<feature type="domain" description="Tyrosine-protein phosphatase" evidence="1">
    <location>
        <begin position="1"/>
        <end position="88"/>
    </location>
</feature>
<reference evidence="3 4" key="1">
    <citation type="submission" date="2024-08" db="EMBL/GenBank/DDBJ databases">
        <title>Gnathostoma spinigerum genome.</title>
        <authorList>
            <person name="Gonzalez-Bertolin B."/>
            <person name="Monzon S."/>
            <person name="Zaballos A."/>
            <person name="Jimenez P."/>
            <person name="Dekumyoy P."/>
            <person name="Varona S."/>
            <person name="Cuesta I."/>
            <person name="Sumanam S."/>
            <person name="Adisakwattana P."/>
            <person name="Gasser R.B."/>
            <person name="Hernandez-Gonzalez A."/>
            <person name="Young N.D."/>
            <person name="Perteguer M.J."/>
        </authorList>
    </citation>
    <scope>NUCLEOTIDE SEQUENCE [LARGE SCALE GENOMIC DNA]</scope>
    <source>
        <strain evidence="3">AL3</strain>
        <tissue evidence="3">Liver</tissue>
    </source>
</reference>
<evidence type="ECO:0008006" key="5">
    <source>
        <dbReference type="Google" id="ProtNLM"/>
    </source>
</evidence>
<dbReference type="Proteomes" id="UP001608902">
    <property type="component" value="Unassembled WGS sequence"/>
</dbReference>
<gene>
    <name evidence="3" type="ORF">AB6A40_010120</name>
</gene>
<dbReference type="SMART" id="SM00404">
    <property type="entry name" value="PTPc_motif"/>
    <property type="match status" value="1"/>
</dbReference>
<feature type="domain" description="Tyrosine specific protein phosphatases" evidence="2">
    <location>
        <begin position="6"/>
        <end position="79"/>
    </location>
</feature>
<dbReference type="InterPro" id="IPR000387">
    <property type="entry name" value="Tyr_Pase_dom"/>
</dbReference>
<comment type="caution">
    <text evidence="3">The sequence shown here is derived from an EMBL/GenBank/DDBJ whole genome shotgun (WGS) entry which is preliminary data.</text>
</comment>
<dbReference type="InterPro" id="IPR003595">
    <property type="entry name" value="Tyr_Pase_cat"/>
</dbReference>
<dbReference type="CDD" id="cd00047">
    <property type="entry name" value="PTPc"/>
    <property type="match status" value="1"/>
</dbReference>
<evidence type="ECO:0000259" key="2">
    <source>
        <dbReference type="PROSITE" id="PS50056"/>
    </source>
</evidence>
<protein>
    <recommendedName>
        <fullName evidence="5">Protein tyrosine phosphatase</fullName>
    </recommendedName>
</protein>
<evidence type="ECO:0000313" key="3">
    <source>
        <dbReference type="EMBL" id="MFH4983411.1"/>
    </source>
</evidence>
<sequence length="121" mass="13816">MVPESPSVFREVRNLVNKLSGRKPIIVHCSAGVGRSGTYIAIEMAYQKLKKAENMDVLSVAKHIREQRLGAVQTDLQYLFIFRMLIELLIADRAVEKSAEIRQFLVAYDELINRKKANKKV</sequence>
<keyword evidence="4" id="KW-1185">Reference proteome</keyword>
<dbReference type="EMBL" id="JBGFUD010012180">
    <property type="protein sequence ID" value="MFH4983411.1"/>
    <property type="molecule type" value="Genomic_DNA"/>
</dbReference>
<evidence type="ECO:0000313" key="4">
    <source>
        <dbReference type="Proteomes" id="UP001608902"/>
    </source>
</evidence>
<name>A0ABD6F0H9_9BILA</name>
<proteinExistence type="predicted"/>
<dbReference type="PRINTS" id="PR00700">
    <property type="entry name" value="PRTYPHPHTASE"/>
</dbReference>
<dbReference type="SUPFAM" id="SSF52799">
    <property type="entry name" value="(Phosphotyrosine protein) phosphatases II"/>
    <property type="match status" value="1"/>
</dbReference>
<dbReference type="Pfam" id="PF00102">
    <property type="entry name" value="Y_phosphatase"/>
    <property type="match status" value="1"/>
</dbReference>
<dbReference type="PROSITE" id="PS50056">
    <property type="entry name" value="TYR_PHOSPHATASE_2"/>
    <property type="match status" value="1"/>
</dbReference>
<dbReference type="InterPro" id="IPR016130">
    <property type="entry name" value="Tyr_Pase_AS"/>
</dbReference>